<sequence length="250" mass="27448">MAETRLRRKQLLSAEEAELFELAQAAGSGLDPEVFRVLLDLLRMNVAPLAVFQVLKSMCAGQRLPPGPEGGPAAPAALPVPIPADTRDKIGRNMDLLEDRKTLQRDLDRLDAWAKANGLRFNKVNCWVLCLCHAKSLEEHSRLEQSGWKVPGEEGTWGCWLTTDEQEPSCVQVGKNANGTWSVSVMVCPAGPGQCNQLQQQHCKSLSSSSCTNSEELSPETPQLEKYTGERMSSRATRGGAVRTFFITLI</sequence>
<name>A0A8K1LLP7_9PASS</name>
<keyword evidence="5" id="KW-0206">Cytoskeleton</keyword>
<protein>
    <submittedName>
        <fullName evidence="7">Uncharacterized protein</fullName>
    </submittedName>
</protein>
<evidence type="ECO:0000256" key="1">
    <source>
        <dbReference type="ARBA" id="ARBA00004186"/>
    </source>
</evidence>
<dbReference type="GO" id="GO:0005819">
    <property type="term" value="C:spindle"/>
    <property type="evidence" value="ECO:0007669"/>
    <property type="project" value="UniProtKB-SubCell"/>
</dbReference>
<dbReference type="AlphaFoldDB" id="A0A8K1LLP7"/>
<dbReference type="OrthoDB" id="10064769at2759"/>
<dbReference type="EMBL" id="SWJQ01000228">
    <property type="protein sequence ID" value="TRZ18256.1"/>
    <property type="molecule type" value="Genomic_DNA"/>
</dbReference>
<dbReference type="PANTHER" id="PTHR28578">
    <property type="entry name" value="MITOTIC-SPINDLE ORGANIZING PROTEIN 2A-RELATED"/>
    <property type="match status" value="1"/>
</dbReference>
<evidence type="ECO:0000313" key="7">
    <source>
        <dbReference type="EMBL" id="TRZ18256.1"/>
    </source>
</evidence>
<dbReference type="PANTHER" id="PTHR28578:SF2">
    <property type="entry name" value="MITOTIC-SPINDLE ORGANIZING PROTEIN 2"/>
    <property type="match status" value="1"/>
</dbReference>
<dbReference type="InterPro" id="IPR024332">
    <property type="entry name" value="MOZART2"/>
</dbReference>
<evidence type="ECO:0000256" key="2">
    <source>
        <dbReference type="ARBA" id="ARBA00004300"/>
    </source>
</evidence>
<accession>A0A8K1LLP7</accession>
<evidence type="ECO:0000256" key="3">
    <source>
        <dbReference type="ARBA" id="ARBA00007286"/>
    </source>
</evidence>
<evidence type="ECO:0000313" key="8">
    <source>
        <dbReference type="Proteomes" id="UP000796761"/>
    </source>
</evidence>
<comment type="subcellular location">
    <subcellularLocation>
        <location evidence="2">Cytoplasm</location>
        <location evidence="2">Cytoskeleton</location>
        <location evidence="2">Microtubule organizing center</location>
        <location evidence="2">Centrosome</location>
    </subcellularLocation>
    <subcellularLocation>
        <location evidence="1">Cytoplasm</location>
        <location evidence="1">Cytoskeleton</location>
        <location evidence="1">Spindle</location>
    </subcellularLocation>
</comment>
<evidence type="ECO:0000256" key="5">
    <source>
        <dbReference type="ARBA" id="ARBA00023212"/>
    </source>
</evidence>
<reference evidence="7" key="1">
    <citation type="submission" date="2019-04" db="EMBL/GenBank/DDBJ databases">
        <title>Genome assembly of Zosterops borbonicus 15179.</title>
        <authorList>
            <person name="Leroy T."/>
            <person name="Anselmetti Y."/>
            <person name="Tilak M.-K."/>
            <person name="Nabholz B."/>
        </authorList>
    </citation>
    <scope>NUCLEOTIDE SEQUENCE</scope>
    <source>
        <strain evidence="7">HGM_15179</strain>
        <tissue evidence="7">Muscle</tissue>
    </source>
</reference>
<feature type="region of interest" description="Disordered" evidence="6">
    <location>
        <begin position="208"/>
        <end position="232"/>
    </location>
</feature>
<evidence type="ECO:0000256" key="6">
    <source>
        <dbReference type="SAM" id="MobiDB-lite"/>
    </source>
</evidence>
<organism evidence="7 8">
    <name type="scientific">Zosterops borbonicus</name>
    <dbReference type="NCBI Taxonomy" id="364589"/>
    <lineage>
        <taxon>Eukaryota</taxon>
        <taxon>Metazoa</taxon>
        <taxon>Chordata</taxon>
        <taxon>Craniata</taxon>
        <taxon>Vertebrata</taxon>
        <taxon>Euteleostomi</taxon>
        <taxon>Archelosauria</taxon>
        <taxon>Archosauria</taxon>
        <taxon>Dinosauria</taxon>
        <taxon>Saurischia</taxon>
        <taxon>Theropoda</taxon>
        <taxon>Coelurosauria</taxon>
        <taxon>Aves</taxon>
        <taxon>Neognathae</taxon>
        <taxon>Neoaves</taxon>
        <taxon>Telluraves</taxon>
        <taxon>Australaves</taxon>
        <taxon>Passeriformes</taxon>
        <taxon>Sylvioidea</taxon>
        <taxon>Zosteropidae</taxon>
        <taxon>Zosterops</taxon>
    </lineage>
</organism>
<dbReference type="Proteomes" id="UP000796761">
    <property type="component" value="Unassembled WGS sequence"/>
</dbReference>
<keyword evidence="4" id="KW-0963">Cytoplasm</keyword>
<dbReference type="GO" id="GO:0005813">
    <property type="term" value="C:centrosome"/>
    <property type="evidence" value="ECO:0007669"/>
    <property type="project" value="UniProtKB-SubCell"/>
</dbReference>
<comment type="similarity">
    <text evidence="3">Belongs to the MOZART2 family.</text>
</comment>
<keyword evidence="8" id="KW-1185">Reference proteome</keyword>
<gene>
    <name evidence="7" type="ORF">HGM15179_008814</name>
</gene>
<dbReference type="Pfam" id="PF12926">
    <property type="entry name" value="MOZART2"/>
    <property type="match status" value="1"/>
</dbReference>
<comment type="caution">
    <text evidence="7">The sequence shown here is derived from an EMBL/GenBank/DDBJ whole genome shotgun (WGS) entry which is preliminary data.</text>
</comment>
<evidence type="ECO:0000256" key="4">
    <source>
        <dbReference type="ARBA" id="ARBA00022490"/>
    </source>
</evidence>
<proteinExistence type="inferred from homology"/>